<dbReference type="PANTHER" id="PTHR28234">
    <property type="entry name" value="NUCLEAR CONTROL OF ATPASE PROTEIN 2"/>
    <property type="match status" value="1"/>
</dbReference>
<name>A0AA88KJP9_NAELO</name>
<evidence type="ECO:0000256" key="2">
    <source>
        <dbReference type="ARBA" id="ARBA00022692"/>
    </source>
</evidence>
<evidence type="ECO:0000313" key="8">
    <source>
        <dbReference type="Proteomes" id="UP000816034"/>
    </source>
</evidence>
<evidence type="ECO:0000256" key="4">
    <source>
        <dbReference type="ARBA" id="ARBA00023128"/>
    </source>
</evidence>
<dbReference type="RefSeq" id="XP_044547449.1">
    <property type="nucleotide sequence ID" value="XM_044695983.1"/>
</dbReference>
<protein>
    <recommendedName>
        <fullName evidence="9">Transmembrane protein</fullName>
    </recommendedName>
</protein>
<dbReference type="GeneID" id="68098608"/>
<evidence type="ECO:0000256" key="1">
    <source>
        <dbReference type="ARBA" id="ARBA00004225"/>
    </source>
</evidence>
<evidence type="ECO:0000256" key="6">
    <source>
        <dbReference type="SAM" id="Phobius"/>
    </source>
</evidence>
<dbReference type="AlphaFoldDB" id="A0AA88KJP9"/>
<dbReference type="EMBL" id="PYSW02000026">
    <property type="protein sequence ID" value="KAG2381770.1"/>
    <property type="molecule type" value="Genomic_DNA"/>
</dbReference>
<keyword evidence="5 6" id="KW-0472">Membrane</keyword>
<keyword evidence="2 6" id="KW-0812">Transmembrane</keyword>
<dbReference type="Pfam" id="PF08637">
    <property type="entry name" value="NCA2"/>
    <property type="match status" value="1"/>
</dbReference>
<dbReference type="InterPro" id="IPR013946">
    <property type="entry name" value="NCA2-like"/>
</dbReference>
<dbReference type="GO" id="GO:0005741">
    <property type="term" value="C:mitochondrial outer membrane"/>
    <property type="evidence" value="ECO:0007669"/>
    <property type="project" value="TreeGrafter"/>
</dbReference>
<comment type="subcellular location">
    <subcellularLocation>
        <location evidence="1">Mitochondrion membrane</location>
        <topology evidence="1">Multi-pass membrane protein</topology>
    </subcellularLocation>
</comment>
<evidence type="ECO:0000256" key="5">
    <source>
        <dbReference type="ARBA" id="ARBA00023136"/>
    </source>
</evidence>
<keyword evidence="4" id="KW-0496">Mitochondrion</keyword>
<evidence type="ECO:0000256" key="3">
    <source>
        <dbReference type="ARBA" id="ARBA00022989"/>
    </source>
</evidence>
<gene>
    <name evidence="7" type="ORF">C9374_006154</name>
</gene>
<sequence length="355" mass="41464">MMSHVPVYSESGHVMSHVPSNQDISTEQFLQKIDNAMQRCRNWFYCTNYYLKQYQKPNHFYRNWIGYTLGMTTGALVSYYTYKHVNDIVRISTDAYQSATRFFHNSIVEPLYNIYSIIHYDEHKHKLASLEDVELSAKSLERMVLDFVKDTHPNISQSELVQYVQQAKKGDISVVMETYEKELKSPLTNAVFGSLARALLIQVQKQKLAVEQSMVSIDALMKQNELNLELIAAVPGVLLFSFLYYQITNFKRKTDYSNITEPMIRQMLLIEKILNRNIGLPRLTLTDYGTIYLYASRVKFLANRFSTLIEHPRTASDFTSDLNEVNSTLMSPSQKFNTVHRMFRQYQFLIQQEQQ</sequence>
<dbReference type="PANTHER" id="PTHR28234:SF1">
    <property type="entry name" value="NUCLEAR CONTROL OF ATPASE PROTEIN 2"/>
    <property type="match status" value="1"/>
</dbReference>
<reference evidence="7 8" key="1">
    <citation type="journal article" date="2018" name="BMC Genomics">
        <title>The genome of Naegleria lovaniensis, the basis for a comparative approach to unravel pathogenicity factors of the human pathogenic amoeba N. fowleri.</title>
        <authorList>
            <person name="Liechti N."/>
            <person name="Schurch N."/>
            <person name="Bruggmann R."/>
            <person name="Wittwer M."/>
        </authorList>
    </citation>
    <scope>NUCLEOTIDE SEQUENCE [LARGE SCALE GENOMIC DNA]</scope>
    <source>
        <strain evidence="7 8">ATCC 30569</strain>
    </source>
</reference>
<organism evidence="7 8">
    <name type="scientific">Naegleria lovaniensis</name>
    <name type="common">Amoeba</name>
    <dbReference type="NCBI Taxonomy" id="51637"/>
    <lineage>
        <taxon>Eukaryota</taxon>
        <taxon>Discoba</taxon>
        <taxon>Heterolobosea</taxon>
        <taxon>Tetramitia</taxon>
        <taxon>Eutetramitia</taxon>
        <taxon>Vahlkampfiidae</taxon>
        <taxon>Naegleria</taxon>
    </lineage>
</organism>
<comment type="caution">
    <text evidence="7">The sequence shown here is derived from an EMBL/GenBank/DDBJ whole genome shotgun (WGS) entry which is preliminary data.</text>
</comment>
<feature type="transmembrane region" description="Helical" evidence="6">
    <location>
        <begin position="226"/>
        <end position="245"/>
    </location>
</feature>
<dbReference type="Proteomes" id="UP000816034">
    <property type="component" value="Unassembled WGS sequence"/>
</dbReference>
<accession>A0AA88KJP9</accession>
<evidence type="ECO:0000313" key="7">
    <source>
        <dbReference type="EMBL" id="KAG2381770.1"/>
    </source>
</evidence>
<evidence type="ECO:0008006" key="9">
    <source>
        <dbReference type="Google" id="ProtNLM"/>
    </source>
</evidence>
<keyword evidence="3 6" id="KW-1133">Transmembrane helix</keyword>
<keyword evidence="8" id="KW-1185">Reference proteome</keyword>
<proteinExistence type="predicted"/>
<feature type="transmembrane region" description="Helical" evidence="6">
    <location>
        <begin position="64"/>
        <end position="82"/>
    </location>
</feature>